<dbReference type="PANTHER" id="PTHR43319">
    <property type="entry name" value="BETA-LACTAMASE-RELATED"/>
    <property type="match status" value="1"/>
</dbReference>
<keyword evidence="2" id="KW-0378">Hydrolase</keyword>
<accession>A0ABW6DQE4</accession>
<dbReference type="InterPro" id="IPR052907">
    <property type="entry name" value="Beta-lactamase/esterase"/>
</dbReference>
<dbReference type="SUPFAM" id="SSF56601">
    <property type="entry name" value="beta-lactamase/transpeptidase-like"/>
    <property type="match status" value="1"/>
</dbReference>
<proteinExistence type="predicted"/>
<comment type="caution">
    <text evidence="2">The sequence shown here is derived from an EMBL/GenBank/DDBJ whole genome shotgun (WGS) entry which is preliminary data.</text>
</comment>
<dbReference type="InterPro" id="IPR001466">
    <property type="entry name" value="Beta-lactam-related"/>
</dbReference>
<name>A0ABW6DQE4_9ACTN</name>
<dbReference type="InterPro" id="IPR012338">
    <property type="entry name" value="Beta-lactam/transpept-like"/>
</dbReference>
<organism evidence="2 3">
    <name type="scientific">Streptomyces bacillaris</name>
    <dbReference type="NCBI Taxonomy" id="68179"/>
    <lineage>
        <taxon>Bacteria</taxon>
        <taxon>Bacillati</taxon>
        <taxon>Actinomycetota</taxon>
        <taxon>Actinomycetes</taxon>
        <taxon>Kitasatosporales</taxon>
        <taxon>Streptomycetaceae</taxon>
        <taxon>Streptomyces</taxon>
    </lineage>
</organism>
<sequence length="400" mass="43028">MPIDQATRIHGHVAPGFEGVREEFARNFSERDEQGAAVAVTLGGELVVDLWGGTADPTRGTGWDGDTRQMIFSGSKGILATALLLLVDRGVVDLDVPVSHYWPEFAARGKAGVTLREVVTFTARMPAVAAPLAQADLGDPEKMAELLAGQEQEADPRAEGILYGPYATGWIVAEVVRRVDGRRLDRFFAEEIAGPLGLDISFGVSPDQEHLVARTEYGVGFRDQFAGYFTSEDPLTQRIWQNPIPFPEDEETWNRPDRRFTLIPAANVFGSARAFARFYGILAADAARPADDTPVLLSRRLLDEARAPRVSKVDQLIGVPMVYGGGGYRLRTNPRPGVDGDSFGHDGAGGSANQAWPRAAAGVSYVMNRLIALGPDDKRASSLVKAVAASMAGLGLGREG</sequence>
<feature type="domain" description="Beta-lactamase-related" evidence="1">
    <location>
        <begin position="24"/>
        <end position="380"/>
    </location>
</feature>
<dbReference type="PANTHER" id="PTHR43319:SF3">
    <property type="entry name" value="BETA-LACTAMASE-RELATED DOMAIN-CONTAINING PROTEIN"/>
    <property type="match status" value="1"/>
</dbReference>
<dbReference type="GO" id="GO:0016787">
    <property type="term" value="F:hydrolase activity"/>
    <property type="evidence" value="ECO:0007669"/>
    <property type="project" value="UniProtKB-KW"/>
</dbReference>
<protein>
    <submittedName>
        <fullName evidence="2">Serine hydrolase domain-containing protein</fullName>
    </submittedName>
</protein>
<dbReference type="RefSeq" id="WP_374114341.1">
    <property type="nucleotide sequence ID" value="NZ_JBEPFV010000014.1"/>
</dbReference>
<keyword evidence="3" id="KW-1185">Reference proteome</keyword>
<gene>
    <name evidence="2" type="ORF">ACFWR3_03540</name>
</gene>
<dbReference type="Proteomes" id="UP001598300">
    <property type="component" value="Unassembled WGS sequence"/>
</dbReference>
<dbReference type="Pfam" id="PF00144">
    <property type="entry name" value="Beta-lactamase"/>
    <property type="match status" value="1"/>
</dbReference>
<evidence type="ECO:0000313" key="2">
    <source>
        <dbReference type="EMBL" id="MFD3955142.1"/>
    </source>
</evidence>
<dbReference type="Gene3D" id="3.40.710.10">
    <property type="entry name" value="DD-peptidase/beta-lactamase superfamily"/>
    <property type="match status" value="1"/>
</dbReference>
<evidence type="ECO:0000313" key="3">
    <source>
        <dbReference type="Proteomes" id="UP001598300"/>
    </source>
</evidence>
<evidence type="ECO:0000259" key="1">
    <source>
        <dbReference type="Pfam" id="PF00144"/>
    </source>
</evidence>
<dbReference type="EMBL" id="JBHXPM010000002">
    <property type="protein sequence ID" value="MFD3955142.1"/>
    <property type="molecule type" value="Genomic_DNA"/>
</dbReference>
<reference evidence="2 3" key="1">
    <citation type="submission" date="2024-09" db="EMBL/GenBank/DDBJ databases">
        <title>The Natural Products Discovery Center: Release of the First 8490 Sequenced Strains for Exploring Actinobacteria Biosynthetic Diversity.</title>
        <authorList>
            <person name="Kalkreuter E."/>
            <person name="Kautsar S.A."/>
            <person name="Yang D."/>
            <person name="Bader C.D."/>
            <person name="Teijaro C.N."/>
            <person name="Fluegel L."/>
            <person name="Davis C.M."/>
            <person name="Simpson J.R."/>
            <person name="Lauterbach L."/>
            <person name="Steele A.D."/>
            <person name="Gui C."/>
            <person name="Meng S."/>
            <person name="Li G."/>
            <person name="Viehrig K."/>
            <person name="Ye F."/>
            <person name="Su P."/>
            <person name="Kiefer A.F."/>
            <person name="Nichols A."/>
            <person name="Cepeda A.J."/>
            <person name="Yan W."/>
            <person name="Fan B."/>
            <person name="Jiang Y."/>
            <person name="Adhikari A."/>
            <person name="Zheng C.-J."/>
            <person name="Schuster L."/>
            <person name="Cowan T.M."/>
            <person name="Smanski M.J."/>
            <person name="Chevrette M.G."/>
            <person name="De Carvalho L.P.S."/>
            <person name="Shen B."/>
        </authorList>
    </citation>
    <scope>NUCLEOTIDE SEQUENCE [LARGE SCALE GENOMIC DNA]</scope>
    <source>
        <strain evidence="2 3">NPDC058584</strain>
    </source>
</reference>